<feature type="transmembrane region" description="Helical" evidence="2">
    <location>
        <begin position="973"/>
        <end position="993"/>
    </location>
</feature>
<reference evidence="3" key="1">
    <citation type="submission" date="2009-11" db="EMBL/GenBank/DDBJ databases">
        <authorList>
            <consortium name="The Broad Institute Genome Sequencing Platform"/>
            <person name="Ward D."/>
            <person name="Feldgarden M."/>
            <person name="Earl A."/>
            <person name="Young S.K."/>
            <person name="Zeng Q."/>
            <person name="Koehrsen M."/>
            <person name="Alvarado L."/>
            <person name="Berlin A."/>
            <person name="Bochicchio J."/>
            <person name="Borenstein D."/>
            <person name="Chapman S.B."/>
            <person name="Chen Z."/>
            <person name="Engels R."/>
            <person name="Freedman E."/>
            <person name="Gellesch M."/>
            <person name="Goldberg J."/>
            <person name="Griggs A."/>
            <person name="Gujja S."/>
            <person name="Heilman E."/>
            <person name="Heiman D."/>
            <person name="Hepburn T."/>
            <person name="Howarth C."/>
            <person name="Jen D."/>
            <person name="Larson L."/>
            <person name="Lewis B."/>
            <person name="Mehta T."/>
            <person name="Park D."/>
            <person name="Pearson M."/>
            <person name="Roberts A."/>
            <person name="Saif S."/>
            <person name="Shea T."/>
            <person name="Shenoy N."/>
            <person name="Sisk P."/>
            <person name="Stolte C."/>
            <person name="Sykes S."/>
            <person name="Thomson T."/>
            <person name="Walk T."/>
            <person name="White J."/>
            <person name="Yandava C."/>
            <person name="Izard J."/>
            <person name="Baranova O.V."/>
            <person name="Blanton J.M."/>
            <person name="Tanner A.C."/>
            <person name="Dewhirst F.E."/>
            <person name="Haas B."/>
            <person name="Nusbaum C."/>
            <person name="Birren B."/>
        </authorList>
    </citation>
    <scope>NUCLEOTIDE SEQUENCE [LARGE SCALE GENOMIC DNA]</scope>
    <source>
        <strain evidence="3">1-1 BBBD Race 1</strain>
    </source>
</reference>
<feature type="compositionally biased region" description="Polar residues" evidence="1">
    <location>
        <begin position="427"/>
        <end position="444"/>
    </location>
</feature>
<feature type="compositionally biased region" description="Basic residues" evidence="1">
    <location>
        <begin position="380"/>
        <end position="389"/>
    </location>
</feature>
<keyword evidence="2" id="KW-0812">Transmembrane</keyword>
<feature type="compositionally biased region" description="Low complexity" evidence="1">
    <location>
        <begin position="842"/>
        <end position="851"/>
    </location>
</feature>
<feature type="region of interest" description="Disordered" evidence="1">
    <location>
        <begin position="230"/>
        <end position="251"/>
    </location>
</feature>
<evidence type="ECO:0000313" key="4">
    <source>
        <dbReference type="EnsemblFungi" id="PTTG_07727-t43_1-p1"/>
    </source>
</evidence>
<evidence type="ECO:0000256" key="2">
    <source>
        <dbReference type="SAM" id="Phobius"/>
    </source>
</evidence>
<evidence type="ECO:0000313" key="5">
    <source>
        <dbReference type="Proteomes" id="UP000005240"/>
    </source>
</evidence>
<feature type="region of interest" description="Disordered" evidence="1">
    <location>
        <begin position="818"/>
        <end position="872"/>
    </location>
</feature>
<proteinExistence type="predicted"/>
<organism evidence="3">
    <name type="scientific">Puccinia triticina (isolate 1-1 / race 1 (BBBD))</name>
    <name type="common">Brown leaf rust fungus</name>
    <dbReference type="NCBI Taxonomy" id="630390"/>
    <lineage>
        <taxon>Eukaryota</taxon>
        <taxon>Fungi</taxon>
        <taxon>Dikarya</taxon>
        <taxon>Basidiomycota</taxon>
        <taxon>Pucciniomycotina</taxon>
        <taxon>Pucciniomycetes</taxon>
        <taxon>Pucciniales</taxon>
        <taxon>Pucciniaceae</taxon>
        <taxon>Puccinia</taxon>
    </lineage>
</organism>
<feature type="compositionally biased region" description="Polar residues" evidence="1">
    <location>
        <begin position="391"/>
        <end position="410"/>
    </location>
</feature>
<dbReference type="EnsemblFungi" id="PTTG_07727-t43_1">
    <property type="protein sequence ID" value="PTTG_07727-t43_1-p1"/>
    <property type="gene ID" value="PTTG_07727"/>
</dbReference>
<feature type="region of interest" description="Disordered" evidence="1">
    <location>
        <begin position="1094"/>
        <end position="1150"/>
    </location>
</feature>
<reference evidence="3" key="2">
    <citation type="submission" date="2016-05" db="EMBL/GenBank/DDBJ databases">
        <title>Comparative analysis highlights variable genome content of wheat rusts and divergence of the mating loci.</title>
        <authorList>
            <person name="Cuomo C.A."/>
            <person name="Bakkeren G."/>
            <person name="Szabo L."/>
            <person name="Khalil H."/>
            <person name="Joly D."/>
            <person name="Goldberg J."/>
            <person name="Young S."/>
            <person name="Zeng Q."/>
            <person name="Fellers J."/>
        </authorList>
    </citation>
    <scope>NUCLEOTIDE SEQUENCE [LARGE SCALE GENOMIC DNA]</scope>
    <source>
        <strain evidence="3">1-1 BBBD Race 1</strain>
    </source>
</reference>
<dbReference type="EMBL" id="ADAS02000050">
    <property type="protein sequence ID" value="OAV93489.1"/>
    <property type="molecule type" value="Genomic_DNA"/>
</dbReference>
<gene>
    <name evidence="3" type="ORF">PTTG_07727</name>
</gene>
<dbReference type="OrthoDB" id="2503071at2759"/>
<keyword evidence="2" id="KW-0472">Membrane</keyword>
<feature type="compositionally biased region" description="Basic and acidic residues" evidence="1">
    <location>
        <begin position="822"/>
        <end position="837"/>
    </location>
</feature>
<feature type="region of interest" description="Disordered" evidence="1">
    <location>
        <begin position="35"/>
        <end position="95"/>
    </location>
</feature>
<dbReference type="AlphaFoldDB" id="A0A180GLZ9"/>
<evidence type="ECO:0000313" key="3">
    <source>
        <dbReference type="EMBL" id="OAV93489.1"/>
    </source>
</evidence>
<feature type="compositionally biased region" description="Polar residues" evidence="1">
    <location>
        <begin position="338"/>
        <end position="361"/>
    </location>
</feature>
<dbReference type="Proteomes" id="UP000005240">
    <property type="component" value="Unassembled WGS sequence"/>
</dbReference>
<feature type="region of interest" description="Disordered" evidence="1">
    <location>
        <begin position="427"/>
        <end position="465"/>
    </location>
</feature>
<feature type="transmembrane region" description="Helical" evidence="2">
    <location>
        <begin position="1060"/>
        <end position="1086"/>
    </location>
</feature>
<feature type="region of interest" description="Disordered" evidence="1">
    <location>
        <begin position="517"/>
        <end position="633"/>
    </location>
</feature>
<feature type="compositionally biased region" description="Basic and acidic residues" evidence="1">
    <location>
        <begin position="241"/>
        <end position="251"/>
    </location>
</feature>
<keyword evidence="5" id="KW-1185">Reference proteome</keyword>
<dbReference type="VEuPathDB" id="FungiDB:PTTG_07727"/>
<feature type="compositionally biased region" description="Low complexity" evidence="1">
    <location>
        <begin position="56"/>
        <end position="90"/>
    </location>
</feature>
<protein>
    <submittedName>
        <fullName evidence="3 4">Uncharacterized protein</fullName>
    </submittedName>
</protein>
<reference evidence="4" key="4">
    <citation type="submission" date="2025-05" db="UniProtKB">
        <authorList>
            <consortium name="EnsemblFungi"/>
        </authorList>
    </citation>
    <scope>IDENTIFICATION</scope>
    <source>
        <strain evidence="4">isolate 1-1 / race 1 (BBBD)</strain>
    </source>
</reference>
<sequence length="1150" mass="126273">MEPRTPPSQAERSEQEAAANELLASVDLAKALEFINNNQHRQQPRLVDHQAQAHATSPDTKTTPTQQPPRNTAEPSSPQPEPSSTTTSPARNQRLKTISISILRSVARKRDFSAGPHPAIPSDQPAIHSLPPALQSILSDHHHHPNELTPAKRPFFIVDVRSVTAAAERHQANPNQIRRVEECKRFFSLRYEPIFTTLAEGKPPPSLVKVVEWRRKLQLVSLLRQKREESFRSTSQASAEQLRRAHDEPSSAEELRLKLRMTTIDPPSLLSTLSPQQNKWICLSSRKRRTMWEICPEDIQAYMATQGMIEDEEELREAERLFGQFDEHPVRHHKSSRQRVNSSNKSASRWFSDAHVSTGQLSDHDSTRSPHSGQGSFHSQTHHHHHLRKPSSGTSSSRAIRADGSTSYAEISSSLPRVSNLTNYRYSSDMSSQDKYPRLHQTSSDLEEREPHAGSSQPNPEDLSLDVQNLSWSGKTPVSSPHVSSAIPLSPLEKLHPRGSANLLSSSSSAAAAAVLPDDYHTPPHSQAKSPSTAPPPARHSSDYGPRPSKPALVKSKVKKYHSAWSATDDNAHPPAGSSPLRSNSQPHVVDPSGLARHSKQRLTSLGRGLTTTSHPTAAHHHPGSSPEKPNLSRAASAKGLLHFAKRSIIPDLPSAPGPSLGPSVLAPTARPSKLAFFHKPPRDWRGWKFDKSHLLFRTSNDKKQASPADLFPPVNDILFVSPFHQPLRTPNHLPRTGLHSFAASQQTVNLPILMTDLTDEEAQEIEMLVVMLASQVEHSALANKQNREEYRKHAGLLPDIRQEIGLEAIPIRMTVAGGDRLQGEGGKDESGKDKRTGQPGSSSSSSSTTTEGSVLSQSVLHDDPDDTSPGALVQLSADRLAHSLARIELTLADLDNHKQAFRLALRSQILARTTAIQKHEVFLASCSQRQELMRKDRDLVNQMKRTVKVFGQEGRMVDHFKQALTNGISRPLISLLVSILTKLIGLGLKLFALHSAARRAPLRGLICALGVRWIYTVVWRQWTTEDGRLLALWARLPTPPATLGPYLAALRSLCNAARVLLVCVNFSLLLTSLCALLSALFLALLSPSSATSPASPPPPASIHPPNHLTQPRRPAALPFLPPPASSPAPSSTHTLPPAPPHPPNPKKLP</sequence>
<name>A0A180GLZ9_PUCT1</name>
<feature type="region of interest" description="Disordered" evidence="1">
    <location>
        <begin position="326"/>
        <end position="410"/>
    </location>
</feature>
<feature type="compositionally biased region" description="Pro residues" evidence="1">
    <location>
        <begin position="1137"/>
        <end position="1150"/>
    </location>
</feature>
<accession>A0A180GLZ9</accession>
<feature type="compositionally biased region" description="Low complexity" evidence="1">
    <location>
        <begin position="602"/>
        <end position="617"/>
    </location>
</feature>
<keyword evidence="2" id="KW-1133">Transmembrane helix</keyword>
<reference evidence="4 5" key="3">
    <citation type="journal article" date="2017" name="G3 (Bethesda)">
        <title>Comparative analysis highlights variable genome content of wheat rusts and divergence of the mating loci.</title>
        <authorList>
            <person name="Cuomo C.A."/>
            <person name="Bakkeren G."/>
            <person name="Khalil H.B."/>
            <person name="Panwar V."/>
            <person name="Joly D."/>
            <person name="Linning R."/>
            <person name="Sakthikumar S."/>
            <person name="Song X."/>
            <person name="Adiconis X."/>
            <person name="Fan L."/>
            <person name="Goldberg J.M."/>
            <person name="Levin J.Z."/>
            <person name="Young S."/>
            <person name="Zeng Q."/>
            <person name="Anikster Y."/>
            <person name="Bruce M."/>
            <person name="Wang M."/>
            <person name="Yin C."/>
            <person name="McCallum B."/>
            <person name="Szabo L.J."/>
            <person name="Hulbert S."/>
            <person name="Chen X."/>
            <person name="Fellers J.P."/>
        </authorList>
    </citation>
    <scope>NUCLEOTIDE SEQUENCE</scope>
    <source>
        <strain evidence="5">Isolate 1-1 / race 1 (BBBD)</strain>
        <strain evidence="4">isolate 1-1 / race 1 (BBBD)</strain>
    </source>
</reference>
<evidence type="ECO:0000256" key="1">
    <source>
        <dbReference type="SAM" id="MobiDB-lite"/>
    </source>
</evidence>